<name>A0A916Y676_9FLAO</name>
<proteinExistence type="predicted"/>
<evidence type="ECO:0000313" key="5">
    <source>
        <dbReference type="EMBL" id="GGD32041.1"/>
    </source>
</evidence>
<keyword evidence="6" id="KW-1185">Reference proteome</keyword>
<dbReference type="PANTHER" id="PTHR43739">
    <property type="entry name" value="XYLOGLUCANASE (EUROFUNG)"/>
    <property type="match status" value="1"/>
</dbReference>
<protein>
    <recommendedName>
        <fullName evidence="4">Sortilin N-terminal domain-containing protein</fullName>
    </recommendedName>
</protein>
<feature type="domain" description="Sortilin N-terminal" evidence="4">
    <location>
        <begin position="634"/>
        <end position="716"/>
    </location>
</feature>
<dbReference type="AlphaFoldDB" id="A0A916Y676"/>
<feature type="domain" description="Sortilin N-terminal" evidence="4">
    <location>
        <begin position="126"/>
        <end position="254"/>
    </location>
</feature>
<dbReference type="SUPFAM" id="SSF110296">
    <property type="entry name" value="Oligoxyloglucan reducing end-specific cellobiohydrolase"/>
    <property type="match status" value="3"/>
</dbReference>
<feature type="chain" id="PRO_5036742290" description="Sortilin N-terminal domain-containing protein" evidence="3">
    <location>
        <begin position="22"/>
        <end position="1026"/>
    </location>
</feature>
<dbReference type="CDD" id="cd15482">
    <property type="entry name" value="Sialidase_non-viral"/>
    <property type="match status" value="1"/>
</dbReference>
<reference evidence="5" key="1">
    <citation type="journal article" date="2014" name="Int. J. Syst. Evol. Microbiol.">
        <title>Complete genome sequence of Corynebacterium casei LMG S-19264T (=DSM 44701T), isolated from a smear-ripened cheese.</title>
        <authorList>
            <consortium name="US DOE Joint Genome Institute (JGI-PGF)"/>
            <person name="Walter F."/>
            <person name="Albersmeier A."/>
            <person name="Kalinowski J."/>
            <person name="Ruckert C."/>
        </authorList>
    </citation>
    <scope>NUCLEOTIDE SEQUENCE</scope>
    <source>
        <strain evidence="5">CGMCC 1.12506</strain>
    </source>
</reference>
<evidence type="ECO:0000313" key="6">
    <source>
        <dbReference type="Proteomes" id="UP000625735"/>
    </source>
</evidence>
<reference evidence="5" key="2">
    <citation type="submission" date="2020-09" db="EMBL/GenBank/DDBJ databases">
        <authorList>
            <person name="Sun Q."/>
            <person name="Zhou Y."/>
        </authorList>
    </citation>
    <scope>NUCLEOTIDE SEQUENCE</scope>
    <source>
        <strain evidence="5">CGMCC 1.12506</strain>
    </source>
</reference>
<dbReference type="PANTHER" id="PTHR43739:SF5">
    <property type="entry name" value="EXO-ALPHA-SIALIDASE"/>
    <property type="match status" value="1"/>
</dbReference>
<keyword evidence="1" id="KW-0677">Repeat</keyword>
<accession>A0A916Y676</accession>
<dbReference type="InterPro" id="IPR015943">
    <property type="entry name" value="WD40/YVTN_repeat-like_dom_sf"/>
</dbReference>
<dbReference type="EMBL" id="BMFG01000009">
    <property type="protein sequence ID" value="GGD32041.1"/>
    <property type="molecule type" value="Genomic_DNA"/>
</dbReference>
<feature type="signal peptide" evidence="3">
    <location>
        <begin position="1"/>
        <end position="21"/>
    </location>
</feature>
<dbReference type="InterPro" id="IPR031778">
    <property type="entry name" value="Sortilin_N"/>
</dbReference>
<sequence>MKNYNKLLVALSFIFAFQVQAQEEIILKGKELFGDIKARQIGPAIMSGRISDIANHPTNNKIIYIGAAGGGVWKSSDGGASFSPIFDKHIQSIGCVTIDPNNPDNTIWVGTGEPWTRNSVSIGDGIYKSTDGGLNWTNMGLPKSDRITSIIVDPRNSDVVWAGVLGALWGDSEDRGIYKTTDGGKTWNKSFYVDQKTGCADLVIDPVNPDIMYASFWEFRRTAWSFNSGGYNSALYKTIDGGKTWNKIHNGFPKGQLGRIAIGVAPSKPEVLYAVLETEQDKDKGLYRSEDSGASWKHLNSDFELVVRPFYFSRITIDPRNPDILYKGGLRGSISRDGGKTFKPLGNMHADIHDVTVDLHDSNRIYVATDGGLYRSWDSGNTLDIVKNLPLSQYYHLSLDDEEPYNIYGGLQDNGSWYGPSKSDGGIEARDWHVVGYGDGFRVLKHPTKKIIYSEMQGAENIWRYNLETKELKTIQPLAVKGDPKLRFNWNTPIVTGIHNPDRIYAGSQFVHVSDYMGQTWRKISGDLTTNDPTKTNTEKSGGLSVDNSGAENHCTIFTIAESPLNKDVIWAGTDDGNVQITRDSGKTWSNVTANIKGLPKNTWCYHIEASVFNEGTAYAVFDGHSKNDYTAYVYKTSDFGKTWTSITTPEIGSFARNIQEDYKNPNLLFLGTEIGLYITVDGGKNWSKFENNMPAVAVHYLDLHPKTNDLVMATHGRGIIIIDDISTLRQITPEILKKEVHFFDRKPFVIEEESSFGGTASELEFVGPNPNTSGQIIYYLKKRNTFGKMDLEIQDTNGNKIVTLPAGNQKGINIVSWNYNTRNPKIATAKTLSFGGFTSPRVPEGTYKAVLTKGKEVYTHEFKVVNDPKSVITPSERKLQAEAAKMLFDKNEELAYFVYELDELIALNKKIIEKDPKTAKANNKIDAEFNALKNTMVVTTGDMYVGAAEPQLREKLSTIYASVAQQFDAPSPSQKDNIENVMDLYSKATTSLNALKGKYKTKLIDQGTKLGIPFQLKSFDEFLKD</sequence>
<dbReference type="Proteomes" id="UP000625735">
    <property type="component" value="Unassembled WGS sequence"/>
</dbReference>
<comment type="caution">
    <text evidence="5">The sequence shown here is derived from an EMBL/GenBank/DDBJ whole genome shotgun (WGS) entry which is preliminary data.</text>
</comment>
<evidence type="ECO:0000259" key="4">
    <source>
        <dbReference type="Pfam" id="PF15902"/>
    </source>
</evidence>
<organism evidence="5 6">
    <name type="scientific">Flavobacterium orientale</name>
    <dbReference type="NCBI Taxonomy" id="1756020"/>
    <lineage>
        <taxon>Bacteria</taxon>
        <taxon>Pseudomonadati</taxon>
        <taxon>Bacteroidota</taxon>
        <taxon>Flavobacteriia</taxon>
        <taxon>Flavobacteriales</taxon>
        <taxon>Flavobacteriaceae</taxon>
        <taxon>Flavobacterium</taxon>
    </lineage>
</organism>
<gene>
    <name evidence="5" type="ORF">GCM10011343_22680</name>
</gene>
<evidence type="ECO:0000256" key="2">
    <source>
        <dbReference type="SAM" id="MobiDB-lite"/>
    </source>
</evidence>
<evidence type="ECO:0000256" key="1">
    <source>
        <dbReference type="ARBA" id="ARBA00022737"/>
    </source>
</evidence>
<dbReference type="Pfam" id="PF15902">
    <property type="entry name" value="Sortilin-Vps10"/>
    <property type="match status" value="2"/>
</dbReference>
<dbReference type="Gene3D" id="2.130.10.10">
    <property type="entry name" value="YVTN repeat-like/Quinoprotein amine dehydrogenase"/>
    <property type="match status" value="4"/>
</dbReference>
<evidence type="ECO:0000256" key="3">
    <source>
        <dbReference type="SAM" id="SignalP"/>
    </source>
</evidence>
<feature type="region of interest" description="Disordered" evidence="2">
    <location>
        <begin position="527"/>
        <end position="546"/>
    </location>
</feature>
<dbReference type="InterPro" id="IPR052025">
    <property type="entry name" value="Xyloglucanase_GH74"/>
</dbReference>
<dbReference type="RefSeq" id="WP_188362694.1">
    <property type="nucleotide sequence ID" value="NZ_BMFG01000009.1"/>
</dbReference>
<dbReference type="GO" id="GO:0010411">
    <property type="term" value="P:xyloglucan metabolic process"/>
    <property type="evidence" value="ECO:0007669"/>
    <property type="project" value="TreeGrafter"/>
</dbReference>
<keyword evidence="3" id="KW-0732">Signal</keyword>